<evidence type="ECO:0000313" key="1">
    <source>
        <dbReference type="EMBL" id="MBA0726926.1"/>
    </source>
</evidence>
<dbReference type="InterPro" id="IPR016461">
    <property type="entry name" value="COMT-like"/>
</dbReference>
<dbReference type="Gene3D" id="3.40.50.150">
    <property type="entry name" value="Vaccinia Virus protein VP39"/>
    <property type="match status" value="1"/>
</dbReference>
<dbReference type="EMBL" id="JABEZV010000012">
    <property type="protein sequence ID" value="MBA0726926.1"/>
    <property type="molecule type" value="Genomic_DNA"/>
</dbReference>
<dbReference type="PROSITE" id="PS51683">
    <property type="entry name" value="SAM_OMT_II"/>
    <property type="match status" value="1"/>
</dbReference>
<accession>A0A7J9AS39</accession>
<reference evidence="1 2" key="1">
    <citation type="journal article" date="2019" name="Genome Biol. Evol.">
        <title>Insights into the evolution of the New World diploid cottons (Gossypium, subgenus Houzingenia) based on genome sequencing.</title>
        <authorList>
            <person name="Grover C.E."/>
            <person name="Arick M.A. 2nd"/>
            <person name="Thrash A."/>
            <person name="Conover J.L."/>
            <person name="Sanders W.S."/>
            <person name="Peterson D.G."/>
            <person name="Frelichowski J.E."/>
            <person name="Scheffler J.A."/>
            <person name="Scheffler B.E."/>
            <person name="Wendel J.F."/>
        </authorList>
    </citation>
    <scope>NUCLEOTIDE SEQUENCE [LARGE SCALE GENOMIC DNA]</scope>
    <source>
        <strain evidence="1">4</strain>
        <tissue evidence="1">Leaf</tissue>
    </source>
</reference>
<organism evidence="1 2">
    <name type="scientific">Gossypium laxum</name>
    <dbReference type="NCBI Taxonomy" id="34288"/>
    <lineage>
        <taxon>Eukaryota</taxon>
        <taxon>Viridiplantae</taxon>
        <taxon>Streptophyta</taxon>
        <taxon>Embryophyta</taxon>
        <taxon>Tracheophyta</taxon>
        <taxon>Spermatophyta</taxon>
        <taxon>Magnoliopsida</taxon>
        <taxon>eudicotyledons</taxon>
        <taxon>Gunneridae</taxon>
        <taxon>Pentapetalae</taxon>
        <taxon>rosids</taxon>
        <taxon>malvids</taxon>
        <taxon>Malvales</taxon>
        <taxon>Malvaceae</taxon>
        <taxon>Malvoideae</taxon>
        <taxon>Gossypium</taxon>
    </lineage>
</organism>
<comment type="caution">
    <text evidence="1">The sequence shown here is derived from an EMBL/GenBank/DDBJ whole genome shotgun (WGS) entry which is preliminary data.</text>
</comment>
<gene>
    <name evidence="1" type="ORF">Golax_002717</name>
</gene>
<dbReference type="InterPro" id="IPR029063">
    <property type="entry name" value="SAM-dependent_MTases_sf"/>
</dbReference>
<name>A0A7J9AS39_9ROSI</name>
<evidence type="ECO:0000313" key="2">
    <source>
        <dbReference type="Proteomes" id="UP000593574"/>
    </source>
</evidence>
<keyword evidence="2" id="KW-1185">Reference proteome</keyword>
<sequence>MAMMAHTDKGKERPLKQWSYVLRQSGFTRFTVNRIHAVQSVIEAYP</sequence>
<dbReference type="AlphaFoldDB" id="A0A7J9AS39"/>
<protein>
    <submittedName>
        <fullName evidence="1">Uncharacterized protein</fullName>
    </submittedName>
</protein>
<dbReference type="GO" id="GO:0008168">
    <property type="term" value="F:methyltransferase activity"/>
    <property type="evidence" value="ECO:0007669"/>
    <property type="project" value="InterPro"/>
</dbReference>
<dbReference type="Proteomes" id="UP000593574">
    <property type="component" value="Unassembled WGS sequence"/>
</dbReference>
<proteinExistence type="predicted"/>